<protein>
    <submittedName>
        <fullName evidence="2">Uncharacterized protein</fullName>
    </submittedName>
</protein>
<organism evidence="2 3">
    <name type="scientific">Vigna angularis var. angularis</name>
    <dbReference type="NCBI Taxonomy" id="157739"/>
    <lineage>
        <taxon>Eukaryota</taxon>
        <taxon>Viridiplantae</taxon>
        <taxon>Streptophyta</taxon>
        <taxon>Embryophyta</taxon>
        <taxon>Tracheophyta</taxon>
        <taxon>Spermatophyta</taxon>
        <taxon>Magnoliopsida</taxon>
        <taxon>eudicotyledons</taxon>
        <taxon>Gunneridae</taxon>
        <taxon>Pentapetalae</taxon>
        <taxon>rosids</taxon>
        <taxon>fabids</taxon>
        <taxon>Fabales</taxon>
        <taxon>Fabaceae</taxon>
        <taxon>Papilionoideae</taxon>
        <taxon>50 kb inversion clade</taxon>
        <taxon>NPAAA clade</taxon>
        <taxon>indigoferoid/millettioid clade</taxon>
        <taxon>Phaseoleae</taxon>
        <taxon>Vigna</taxon>
    </lineage>
</organism>
<feature type="region of interest" description="Disordered" evidence="1">
    <location>
        <begin position="61"/>
        <end position="80"/>
    </location>
</feature>
<keyword evidence="3" id="KW-1185">Reference proteome</keyword>
<evidence type="ECO:0000256" key="1">
    <source>
        <dbReference type="SAM" id="MobiDB-lite"/>
    </source>
</evidence>
<sequence>MHLSGVAVDEEEPAETVLAEVVRETDQGYGGESRLKRHDHHFKALNLIPIALHALTHGQRHKWRRHSNRRKHAPRNHQSQHRVLRNLPLRRVGLTIQSSNLYRGIYLLAEWDLPLGLQIFIEEFTSSPSGIYRSVFESSTLLRGLPLSRAGFTARSSNLYRGIYLFAEWVLPLGLQIFIEEFTSSPSGIYRSVFKSL</sequence>
<gene>
    <name evidence="2" type="primary">Vigan.01G199200</name>
    <name evidence="2" type="ORF">VIGAN_01199200</name>
</gene>
<dbReference type="AlphaFoldDB" id="A0A0S3R197"/>
<accession>A0A0S3R197</accession>
<proteinExistence type="predicted"/>
<reference evidence="2 3" key="1">
    <citation type="journal article" date="2015" name="Sci. Rep.">
        <title>The power of single molecule real-time sequencing technology in the de novo assembly of a eukaryotic genome.</title>
        <authorList>
            <person name="Sakai H."/>
            <person name="Naito K."/>
            <person name="Ogiso-Tanaka E."/>
            <person name="Takahashi Y."/>
            <person name="Iseki K."/>
            <person name="Muto C."/>
            <person name="Satou K."/>
            <person name="Teruya K."/>
            <person name="Shiroma A."/>
            <person name="Shimoji M."/>
            <person name="Hirano T."/>
            <person name="Itoh T."/>
            <person name="Kaga A."/>
            <person name="Tomooka N."/>
        </authorList>
    </citation>
    <scope>NUCLEOTIDE SEQUENCE [LARGE SCALE GENOMIC DNA]</scope>
    <source>
        <strain evidence="3">cv. Shumari</strain>
    </source>
</reference>
<evidence type="ECO:0000313" key="3">
    <source>
        <dbReference type="Proteomes" id="UP000291084"/>
    </source>
</evidence>
<dbReference type="Proteomes" id="UP000291084">
    <property type="component" value="Chromosome 1"/>
</dbReference>
<name>A0A0S3R197_PHAAN</name>
<dbReference type="EMBL" id="AP015034">
    <property type="protein sequence ID" value="BAT74342.1"/>
    <property type="molecule type" value="Genomic_DNA"/>
</dbReference>
<evidence type="ECO:0000313" key="2">
    <source>
        <dbReference type="EMBL" id="BAT74342.1"/>
    </source>
</evidence>